<gene>
    <name evidence="1" type="ordered locus">Achl_4453</name>
</gene>
<accession>B8HJ07</accession>
<sequence>MPIADTATLELSDTAALAAAVESAFTNPLDSKADAYREAVNYVRALPEASGNPRVDSHRAWFLSRMDLLESVSLRQSERDYIHGKCAHAALEIGFYRGDLSYDWRH</sequence>
<reference evidence="1" key="1">
    <citation type="submission" date="2009-01" db="EMBL/GenBank/DDBJ databases">
        <title>Complete sequence of plasmid1 of Arthrobacter chlorophenolicus A6.</title>
        <authorList>
            <consortium name="US DOE Joint Genome Institute"/>
            <person name="Lucas S."/>
            <person name="Copeland A."/>
            <person name="Lapidus A."/>
            <person name="Glavina del Rio T."/>
            <person name="Tice H."/>
            <person name="Bruce D."/>
            <person name="Goodwin L."/>
            <person name="Pitluck S."/>
            <person name="Goltsman E."/>
            <person name="Clum A."/>
            <person name="Larimer F."/>
            <person name="Land M."/>
            <person name="Hauser L."/>
            <person name="Kyrpides N."/>
            <person name="Mikhailova N."/>
            <person name="Jansson J."/>
            <person name="Richardson P."/>
        </authorList>
    </citation>
    <scope>NUCLEOTIDE SEQUENCE [LARGE SCALE GENOMIC DNA]</scope>
    <source>
        <strain evidence="1">A6</strain>
        <plasmid evidence="1">pACHL01</plasmid>
    </source>
</reference>
<dbReference type="Proteomes" id="UP000002505">
    <property type="component" value="Plasmid pACHL01"/>
</dbReference>
<dbReference type="RefSeq" id="WP_012623421.1">
    <property type="nucleotide sequence ID" value="NC_011879.1"/>
</dbReference>
<dbReference type="KEGG" id="ach:Achl_4453"/>
<organism evidence="1 2">
    <name type="scientific">Pseudarthrobacter chlorophenolicus (strain ATCC 700700 / DSM 12829 / CIP 107037 / JCM 12360 / KCTC 9906 / NCIMB 13794 / A6)</name>
    <name type="common">Arthrobacter chlorophenolicus</name>
    <dbReference type="NCBI Taxonomy" id="452863"/>
    <lineage>
        <taxon>Bacteria</taxon>
        <taxon>Bacillati</taxon>
        <taxon>Actinomycetota</taxon>
        <taxon>Actinomycetes</taxon>
        <taxon>Micrococcales</taxon>
        <taxon>Micrococcaceae</taxon>
        <taxon>Pseudarthrobacter</taxon>
    </lineage>
</organism>
<dbReference type="EMBL" id="CP001342">
    <property type="protein sequence ID" value="ACL42404.1"/>
    <property type="molecule type" value="Genomic_DNA"/>
</dbReference>
<geneLocation type="plasmid" evidence="1 2">
    <name>pACHL01</name>
</geneLocation>
<protein>
    <submittedName>
        <fullName evidence="1">Uncharacterized protein</fullName>
    </submittedName>
</protein>
<dbReference type="HOGENOM" id="CLU_2217557_0_0_11"/>
<proteinExistence type="predicted"/>
<dbReference type="AlphaFoldDB" id="B8HJ07"/>
<keyword evidence="1" id="KW-0614">Plasmid</keyword>
<name>B8HJ07_PSECP</name>
<evidence type="ECO:0000313" key="2">
    <source>
        <dbReference type="Proteomes" id="UP000002505"/>
    </source>
</evidence>
<keyword evidence="2" id="KW-1185">Reference proteome</keyword>
<evidence type="ECO:0000313" key="1">
    <source>
        <dbReference type="EMBL" id="ACL42404.1"/>
    </source>
</evidence>